<organism evidence="1 2">
    <name type="scientific">Flavobacterium piscisymbiosum</name>
    <dbReference type="NCBI Taxonomy" id="2893753"/>
    <lineage>
        <taxon>Bacteria</taxon>
        <taxon>Pseudomonadati</taxon>
        <taxon>Bacteroidota</taxon>
        <taxon>Flavobacteriia</taxon>
        <taxon>Flavobacteriales</taxon>
        <taxon>Flavobacteriaceae</taxon>
        <taxon>Flavobacterium</taxon>
    </lineage>
</organism>
<proteinExistence type="predicted"/>
<keyword evidence="2" id="KW-1185">Reference proteome</keyword>
<sequence>MDTTNTANIQFDSINISSLKSVVNIYQSKVNDTESKFIKSSEHFGLPLSIASFDNRVIGYAFVLINNEGKPEIKSYWEQEFYSIEVEQDLKFHAQNTFFTAFKDPETRTNKIQNAAEKLFNWLNVCN</sequence>
<gene>
    <name evidence="1" type="ORF">LNP81_16410</name>
</gene>
<comment type="caution">
    <text evidence="1">The sequence shown here is derived from an EMBL/GenBank/DDBJ whole genome shotgun (WGS) entry which is preliminary data.</text>
</comment>
<evidence type="ECO:0000313" key="2">
    <source>
        <dbReference type="Proteomes" id="UP001430679"/>
    </source>
</evidence>
<accession>A0ABS8MGF7</accession>
<dbReference type="RefSeq" id="WP_230037651.1">
    <property type="nucleotide sequence ID" value="NZ_JAJJMM010000001.1"/>
</dbReference>
<reference evidence="1" key="1">
    <citation type="submission" date="2021-11" db="EMBL/GenBank/DDBJ databases">
        <title>Description of novel Flavobacterium species.</title>
        <authorList>
            <person name="Saticioglu I.B."/>
            <person name="Ay H."/>
            <person name="Altun S."/>
            <person name="Duman M."/>
        </authorList>
    </citation>
    <scope>NUCLEOTIDE SEQUENCE</scope>
    <source>
        <strain evidence="1">F-30</strain>
    </source>
</reference>
<dbReference type="EMBL" id="JAJJMM010000001">
    <property type="protein sequence ID" value="MCC9064589.1"/>
    <property type="molecule type" value="Genomic_DNA"/>
</dbReference>
<evidence type="ECO:0000313" key="1">
    <source>
        <dbReference type="EMBL" id="MCC9064589.1"/>
    </source>
</evidence>
<name>A0ABS8MGF7_9FLAO</name>
<dbReference type="Proteomes" id="UP001430679">
    <property type="component" value="Unassembled WGS sequence"/>
</dbReference>
<protein>
    <submittedName>
        <fullName evidence="1">Uncharacterized protein</fullName>
    </submittedName>
</protein>